<dbReference type="AlphaFoldDB" id="A0A2P8F283"/>
<keyword evidence="3" id="KW-1185">Reference proteome</keyword>
<protein>
    <submittedName>
        <fullName evidence="2">Uncharacterized protein</fullName>
    </submittedName>
</protein>
<evidence type="ECO:0000313" key="2">
    <source>
        <dbReference type="EMBL" id="PSL15821.1"/>
    </source>
</evidence>
<sequence>MMSSSRRIRIAGGLFTSLRRCMCVLSWAQIACFRVSLLIFLLDRLYPFQSELDVSH</sequence>
<gene>
    <name evidence="2" type="ORF">CLV44_103102</name>
</gene>
<evidence type="ECO:0000313" key="3">
    <source>
        <dbReference type="Proteomes" id="UP000242133"/>
    </source>
</evidence>
<keyword evidence="1" id="KW-1133">Transmembrane helix</keyword>
<dbReference type="Proteomes" id="UP000242133">
    <property type="component" value="Unassembled WGS sequence"/>
</dbReference>
<accession>A0A2P8F283</accession>
<name>A0A2P8F283_9GAMM</name>
<dbReference type="EMBL" id="PYGI01000003">
    <property type="protein sequence ID" value="PSL15821.1"/>
    <property type="molecule type" value="Genomic_DNA"/>
</dbReference>
<feature type="transmembrane region" description="Helical" evidence="1">
    <location>
        <begin position="21"/>
        <end position="42"/>
    </location>
</feature>
<comment type="caution">
    <text evidence="2">The sequence shown here is derived from an EMBL/GenBank/DDBJ whole genome shotgun (WGS) entry which is preliminary data.</text>
</comment>
<proteinExistence type="predicted"/>
<organism evidence="2 3">
    <name type="scientific">Marinobacterium halophilum</name>
    <dbReference type="NCBI Taxonomy" id="267374"/>
    <lineage>
        <taxon>Bacteria</taxon>
        <taxon>Pseudomonadati</taxon>
        <taxon>Pseudomonadota</taxon>
        <taxon>Gammaproteobacteria</taxon>
        <taxon>Oceanospirillales</taxon>
        <taxon>Oceanospirillaceae</taxon>
        <taxon>Marinobacterium</taxon>
    </lineage>
</organism>
<keyword evidence="1" id="KW-0472">Membrane</keyword>
<keyword evidence="1" id="KW-0812">Transmembrane</keyword>
<reference evidence="2 3" key="1">
    <citation type="submission" date="2018-03" db="EMBL/GenBank/DDBJ databases">
        <title>Genomic Encyclopedia of Archaeal and Bacterial Type Strains, Phase II (KMG-II): from individual species to whole genera.</title>
        <authorList>
            <person name="Goeker M."/>
        </authorList>
    </citation>
    <scope>NUCLEOTIDE SEQUENCE [LARGE SCALE GENOMIC DNA]</scope>
    <source>
        <strain evidence="2 3">DSM 17586</strain>
    </source>
</reference>
<evidence type="ECO:0000256" key="1">
    <source>
        <dbReference type="SAM" id="Phobius"/>
    </source>
</evidence>